<dbReference type="AlphaFoldDB" id="A0A1G2LC30"/>
<comment type="caution">
    <text evidence="1">The sequence shown here is derived from an EMBL/GenBank/DDBJ whole genome shotgun (WGS) entry which is preliminary data.</text>
</comment>
<protein>
    <recommendedName>
        <fullName evidence="3">Pilus assembly protein PilO</fullName>
    </recommendedName>
</protein>
<name>A0A1G2LC30_9BACT</name>
<sequence>MSRLVASLFLLAAAGAVGYFGIQREWQATSAVRADISRLQAISKELTELTAERDRLLEAYRSIPAADLAKLRAVAPARPETAQALVDVESLAAASGVSVSRIEFGAVRDASAGAGAAVGRAIPIPVTLGLQGSYETFKRFLFVLERNLRLTDITAVNFSGGERGALGVSVQGRMYYRP</sequence>
<dbReference type="STRING" id="1802280.A3B37_01655"/>
<evidence type="ECO:0000313" key="2">
    <source>
        <dbReference type="Proteomes" id="UP000176705"/>
    </source>
</evidence>
<reference evidence="1 2" key="1">
    <citation type="journal article" date="2016" name="Nat. Commun.">
        <title>Thousands of microbial genomes shed light on interconnected biogeochemical processes in an aquifer system.</title>
        <authorList>
            <person name="Anantharaman K."/>
            <person name="Brown C.T."/>
            <person name="Hug L.A."/>
            <person name="Sharon I."/>
            <person name="Castelle C.J."/>
            <person name="Probst A.J."/>
            <person name="Thomas B.C."/>
            <person name="Singh A."/>
            <person name="Wilkins M.J."/>
            <person name="Karaoz U."/>
            <person name="Brodie E.L."/>
            <person name="Williams K.H."/>
            <person name="Hubbard S.S."/>
            <person name="Banfield J.F."/>
        </authorList>
    </citation>
    <scope>NUCLEOTIDE SEQUENCE [LARGE SCALE GENOMIC DNA]</scope>
</reference>
<proteinExistence type="predicted"/>
<evidence type="ECO:0000313" key="1">
    <source>
        <dbReference type="EMBL" id="OHA08391.1"/>
    </source>
</evidence>
<gene>
    <name evidence="1" type="ORF">A3B37_01655</name>
</gene>
<organism evidence="1 2">
    <name type="scientific">Candidatus Sungbacteria bacterium RIFCSPLOWO2_01_FULL_59_16</name>
    <dbReference type="NCBI Taxonomy" id="1802280"/>
    <lineage>
        <taxon>Bacteria</taxon>
        <taxon>Candidatus Sungiibacteriota</taxon>
    </lineage>
</organism>
<dbReference type="InterPro" id="IPR014717">
    <property type="entry name" value="Transl_elong_EF1B/ribsomal_bS6"/>
</dbReference>
<accession>A0A1G2LC30</accession>
<dbReference type="EMBL" id="MHQS01000017">
    <property type="protein sequence ID" value="OHA08391.1"/>
    <property type="molecule type" value="Genomic_DNA"/>
</dbReference>
<evidence type="ECO:0008006" key="3">
    <source>
        <dbReference type="Google" id="ProtNLM"/>
    </source>
</evidence>
<dbReference type="Proteomes" id="UP000176705">
    <property type="component" value="Unassembled WGS sequence"/>
</dbReference>
<dbReference type="Gene3D" id="3.30.70.60">
    <property type="match status" value="1"/>
</dbReference>